<dbReference type="OrthoDB" id="9811471at2"/>
<dbReference type="InterPro" id="IPR000120">
    <property type="entry name" value="Amidase"/>
</dbReference>
<name>A0A2M9G080_9PROT</name>
<dbReference type="SUPFAM" id="SSF75304">
    <property type="entry name" value="Amidase signature (AS) enzymes"/>
    <property type="match status" value="1"/>
</dbReference>
<dbReference type="AlphaFoldDB" id="A0A2M9G080"/>
<dbReference type="Proteomes" id="UP000229498">
    <property type="component" value="Unassembled WGS sequence"/>
</dbReference>
<dbReference type="EMBL" id="PHIG01000037">
    <property type="protein sequence ID" value="PJK29128.1"/>
    <property type="molecule type" value="Genomic_DNA"/>
</dbReference>
<organism evidence="3 4">
    <name type="scientific">Minwuia thermotolerans</name>
    <dbReference type="NCBI Taxonomy" id="2056226"/>
    <lineage>
        <taxon>Bacteria</taxon>
        <taxon>Pseudomonadati</taxon>
        <taxon>Pseudomonadota</taxon>
        <taxon>Alphaproteobacteria</taxon>
        <taxon>Minwuiales</taxon>
        <taxon>Minwuiaceae</taxon>
        <taxon>Minwuia</taxon>
    </lineage>
</organism>
<dbReference type="PANTHER" id="PTHR11895:SF176">
    <property type="entry name" value="AMIDASE AMID-RELATED"/>
    <property type="match status" value="1"/>
</dbReference>
<feature type="region of interest" description="Disordered" evidence="1">
    <location>
        <begin position="135"/>
        <end position="154"/>
    </location>
</feature>
<evidence type="ECO:0000256" key="1">
    <source>
        <dbReference type="SAM" id="MobiDB-lite"/>
    </source>
</evidence>
<accession>A0A2M9G080</accession>
<dbReference type="InterPro" id="IPR036928">
    <property type="entry name" value="AS_sf"/>
</dbReference>
<gene>
    <name evidence="3" type="ORF">CVT23_14070</name>
</gene>
<evidence type="ECO:0000313" key="3">
    <source>
        <dbReference type="EMBL" id="PJK29128.1"/>
    </source>
</evidence>
<dbReference type="GO" id="GO:0003824">
    <property type="term" value="F:catalytic activity"/>
    <property type="evidence" value="ECO:0007669"/>
    <property type="project" value="InterPro"/>
</dbReference>
<comment type="caution">
    <text evidence="3">The sequence shown here is derived from an EMBL/GenBank/DDBJ whole genome shotgun (WGS) entry which is preliminary data.</text>
</comment>
<protein>
    <submittedName>
        <fullName evidence="3">Amidase</fullName>
    </submittedName>
</protein>
<sequence length="447" mass="46542">MTALELGRGVAGGDIDPLMLTEHFLDRIAEYDPGHSIFVSLTQERALAEAMAARRRAAAGLLRSPLDGVPIGWKDLFDTAGHPTEGASALFRGRVPDRDAEPLARAVTAGLVCLGKTNLPDLAYSGLGVNPWSGTPANAHSPKGDPRVPGGSSAGAGVSVAAGLAPAGIGSDTGGSVRIPAAFNGIVGLKSTWGAVSLEGSIPLAPSLDTVGPLTKDVADANAIHAILSGRPAADLAGASAQGLRLLWARGHDDNEIQPGVAAAVEAAVERLRAAGAEVTERRLDSFEAHDEVVLQHGNPISLEGWAIWGDTIDANPDKLYRPIRERIAAGRSARASDAIILRHRFGELQRAWMRETAGFDAVLQATTPAIAPSIAAVMESEEEHARQALLSSFNTRRINFLGLCAISLPCGFSEGLPVGLMATAGPNREGRLLRAARGIERAIAFA</sequence>
<feature type="domain" description="Amidase" evidence="2">
    <location>
        <begin position="20"/>
        <end position="434"/>
    </location>
</feature>
<keyword evidence="4" id="KW-1185">Reference proteome</keyword>
<dbReference type="InterPro" id="IPR023631">
    <property type="entry name" value="Amidase_dom"/>
</dbReference>
<dbReference type="PANTHER" id="PTHR11895">
    <property type="entry name" value="TRANSAMIDASE"/>
    <property type="match status" value="1"/>
</dbReference>
<evidence type="ECO:0000313" key="4">
    <source>
        <dbReference type="Proteomes" id="UP000229498"/>
    </source>
</evidence>
<evidence type="ECO:0000259" key="2">
    <source>
        <dbReference type="Pfam" id="PF01425"/>
    </source>
</evidence>
<dbReference type="Gene3D" id="3.90.1300.10">
    <property type="entry name" value="Amidase signature (AS) domain"/>
    <property type="match status" value="1"/>
</dbReference>
<dbReference type="Pfam" id="PF01425">
    <property type="entry name" value="Amidase"/>
    <property type="match status" value="1"/>
</dbReference>
<reference evidence="3 4" key="1">
    <citation type="submission" date="2017-11" db="EMBL/GenBank/DDBJ databases">
        <title>Draft genome sequence of Rhizobiales bacterium SY3-13.</title>
        <authorList>
            <person name="Sun C."/>
        </authorList>
    </citation>
    <scope>NUCLEOTIDE SEQUENCE [LARGE SCALE GENOMIC DNA]</scope>
    <source>
        <strain evidence="3 4">SY3-13</strain>
    </source>
</reference>
<proteinExistence type="predicted"/>